<keyword evidence="1" id="KW-1185">Reference proteome</keyword>
<dbReference type="AlphaFoldDB" id="A0A915L4F2"/>
<organism evidence="1 2">
    <name type="scientific">Romanomermis culicivorax</name>
    <name type="common">Nematode worm</name>
    <dbReference type="NCBI Taxonomy" id="13658"/>
    <lineage>
        <taxon>Eukaryota</taxon>
        <taxon>Metazoa</taxon>
        <taxon>Ecdysozoa</taxon>
        <taxon>Nematoda</taxon>
        <taxon>Enoplea</taxon>
        <taxon>Dorylaimia</taxon>
        <taxon>Mermithida</taxon>
        <taxon>Mermithoidea</taxon>
        <taxon>Mermithidae</taxon>
        <taxon>Romanomermis</taxon>
    </lineage>
</organism>
<evidence type="ECO:0000313" key="2">
    <source>
        <dbReference type="WBParaSite" id="nRc.2.0.1.t45955-RA"/>
    </source>
</evidence>
<sequence>MIIHFLVDELERKYVRYELRQGHCWPTMNLTKPDLHMTKSDCMYTPIRKTMWYIVPEMGYCKFEENVTTRLLKSEYRAWFKTLQECSQYLDDLKKNHKSYMVKHMKVGKFKDTIDSHPIYITLN</sequence>
<protein>
    <submittedName>
        <fullName evidence="2">Uncharacterized protein</fullName>
    </submittedName>
</protein>
<proteinExistence type="predicted"/>
<dbReference type="Proteomes" id="UP000887565">
    <property type="component" value="Unplaced"/>
</dbReference>
<evidence type="ECO:0000313" key="1">
    <source>
        <dbReference type="Proteomes" id="UP000887565"/>
    </source>
</evidence>
<reference evidence="2" key="1">
    <citation type="submission" date="2022-11" db="UniProtKB">
        <authorList>
            <consortium name="WormBaseParasite"/>
        </authorList>
    </citation>
    <scope>IDENTIFICATION</scope>
</reference>
<accession>A0A915L4F2</accession>
<name>A0A915L4F2_ROMCU</name>
<dbReference type="WBParaSite" id="nRc.2.0.1.t45955-RA">
    <property type="protein sequence ID" value="nRc.2.0.1.t45955-RA"/>
    <property type="gene ID" value="nRc.2.0.1.g45955"/>
</dbReference>